<keyword evidence="4" id="KW-0807">Transducer</keyword>
<dbReference type="EMBL" id="KQ248725">
    <property type="protein sequence ID" value="KNC71479.1"/>
    <property type="molecule type" value="Genomic_DNA"/>
</dbReference>
<accession>A0A0L0F4C5</accession>
<sequence length="61" mass="7059">PDTYAAASEFIREMFESMNRGTENTIYSHFTCATDTENIQFVFDVITDVLIQRNFKEVGLM</sequence>
<keyword evidence="3 5" id="KW-0342">GTP-binding</keyword>
<dbReference type="InterPro" id="IPR027417">
    <property type="entry name" value="P-loop_NTPase"/>
</dbReference>
<dbReference type="GO" id="GO:0001664">
    <property type="term" value="F:G protein-coupled receptor binding"/>
    <property type="evidence" value="ECO:0007669"/>
    <property type="project" value="TreeGrafter"/>
</dbReference>
<dbReference type="PANTHER" id="PTHR10218">
    <property type="entry name" value="GTP-BINDING PROTEIN ALPHA SUBUNIT"/>
    <property type="match status" value="1"/>
</dbReference>
<gene>
    <name evidence="6" type="ORF">SARC_15980</name>
</gene>
<feature type="non-terminal residue" evidence="6">
    <location>
        <position position="1"/>
    </location>
</feature>
<evidence type="ECO:0000256" key="5">
    <source>
        <dbReference type="PIRSR" id="PIRSR601019-1"/>
    </source>
</evidence>
<organism evidence="6 7">
    <name type="scientific">Sphaeroforma arctica JP610</name>
    <dbReference type="NCBI Taxonomy" id="667725"/>
    <lineage>
        <taxon>Eukaryota</taxon>
        <taxon>Ichthyosporea</taxon>
        <taxon>Ichthyophonida</taxon>
        <taxon>Sphaeroforma</taxon>
    </lineage>
</organism>
<dbReference type="GO" id="GO:0031683">
    <property type="term" value="F:G-protein beta/gamma-subunit complex binding"/>
    <property type="evidence" value="ECO:0007669"/>
    <property type="project" value="InterPro"/>
</dbReference>
<dbReference type="GeneID" id="25916484"/>
<dbReference type="GO" id="GO:0046872">
    <property type="term" value="F:metal ion binding"/>
    <property type="evidence" value="ECO:0007669"/>
    <property type="project" value="UniProtKB-KW"/>
</dbReference>
<dbReference type="GO" id="GO:0007188">
    <property type="term" value="P:adenylate cyclase-modulating G protein-coupled receptor signaling pathway"/>
    <property type="evidence" value="ECO:0007669"/>
    <property type="project" value="TreeGrafter"/>
</dbReference>
<evidence type="ECO:0000256" key="3">
    <source>
        <dbReference type="ARBA" id="ARBA00023134"/>
    </source>
</evidence>
<dbReference type="OrthoDB" id="5817230at2759"/>
<dbReference type="GO" id="GO:0005834">
    <property type="term" value="C:heterotrimeric G-protein complex"/>
    <property type="evidence" value="ECO:0007669"/>
    <property type="project" value="TreeGrafter"/>
</dbReference>
<evidence type="ECO:0000313" key="7">
    <source>
        <dbReference type="Proteomes" id="UP000054560"/>
    </source>
</evidence>
<dbReference type="InterPro" id="IPR001019">
    <property type="entry name" value="Gprotein_alpha_su"/>
</dbReference>
<dbReference type="RefSeq" id="XP_014145381.1">
    <property type="nucleotide sequence ID" value="XM_014289906.1"/>
</dbReference>
<evidence type="ECO:0000256" key="2">
    <source>
        <dbReference type="ARBA" id="ARBA00022741"/>
    </source>
</evidence>
<name>A0A0L0F4C5_9EUKA</name>
<dbReference type="STRING" id="667725.A0A0L0F4C5"/>
<reference evidence="6 7" key="1">
    <citation type="submission" date="2011-02" db="EMBL/GenBank/DDBJ databases">
        <title>The Genome Sequence of Sphaeroforma arctica JP610.</title>
        <authorList>
            <consortium name="The Broad Institute Genome Sequencing Platform"/>
            <person name="Russ C."/>
            <person name="Cuomo C."/>
            <person name="Young S.K."/>
            <person name="Zeng Q."/>
            <person name="Gargeya S."/>
            <person name="Alvarado L."/>
            <person name="Berlin A."/>
            <person name="Chapman S.B."/>
            <person name="Chen Z."/>
            <person name="Freedman E."/>
            <person name="Gellesch M."/>
            <person name="Goldberg J."/>
            <person name="Griggs A."/>
            <person name="Gujja S."/>
            <person name="Heilman E."/>
            <person name="Heiman D."/>
            <person name="Howarth C."/>
            <person name="Mehta T."/>
            <person name="Neiman D."/>
            <person name="Pearson M."/>
            <person name="Roberts A."/>
            <person name="Saif S."/>
            <person name="Shea T."/>
            <person name="Shenoy N."/>
            <person name="Sisk P."/>
            <person name="Stolte C."/>
            <person name="Sykes S."/>
            <person name="White J."/>
            <person name="Yandava C."/>
            <person name="Burger G."/>
            <person name="Gray M.W."/>
            <person name="Holland P.W.H."/>
            <person name="King N."/>
            <person name="Lang F.B.F."/>
            <person name="Roger A.J."/>
            <person name="Ruiz-Trillo I."/>
            <person name="Haas B."/>
            <person name="Nusbaum C."/>
            <person name="Birren B."/>
        </authorList>
    </citation>
    <scope>NUCLEOTIDE SEQUENCE [LARGE SCALE GENOMIC DNA]</scope>
    <source>
        <strain evidence="6 7">JP610</strain>
    </source>
</reference>
<dbReference type="FunFam" id="3.40.50.300:FF:000692">
    <property type="entry name" value="Guanine nucleotide-binding protein subunit alpha"/>
    <property type="match status" value="1"/>
</dbReference>
<evidence type="ECO:0000256" key="4">
    <source>
        <dbReference type="ARBA" id="ARBA00023224"/>
    </source>
</evidence>
<dbReference type="SUPFAM" id="SSF52540">
    <property type="entry name" value="P-loop containing nucleoside triphosphate hydrolases"/>
    <property type="match status" value="1"/>
</dbReference>
<dbReference type="PANTHER" id="PTHR10218:SF302">
    <property type="entry name" value="GUANINE NUCLEOTIDE-BINDING PROTEIN ALPHA-5 SUBUNIT"/>
    <property type="match status" value="1"/>
</dbReference>
<dbReference type="eggNOG" id="KOG0082">
    <property type="taxonomic scope" value="Eukaryota"/>
</dbReference>
<dbReference type="Proteomes" id="UP000054560">
    <property type="component" value="Unassembled WGS sequence"/>
</dbReference>
<proteinExistence type="predicted"/>
<keyword evidence="7" id="KW-1185">Reference proteome</keyword>
<dbReference type="GO" id="GO:0003924">
    <property type="term" value="F:GTPase activity"/>
    <property type="evidence" value="ECO:0007669"/>
    <property type="project" value="InterPro"/>
</dbReference>
<dbReference type="GO" id="GO:0005737">
    <property type="term" value="C:cytoplasm"/>
    <property type="evidence" value="ECO:0007669"/>
    <property type="project" value="TreeGrafter"/>
</dbReference>
<protein>
    <submittedName>
        <fullName evidence="6">Uncharacterized protein</fullName>
    </submittedName>
</protein>
<dbReference type="Gene3D" id="3.40.50.300">
    <property type="entry name" value="P-loop containing nucleotide triphosphate hydrolases"/>
    <property type="match status" value="1"/>
</dbReference>
<evidence type="ECO:0000313" key="6">
    <source>
        <dbReference type="EMBL" id="KNC71479.1"/>
    </source>
</evidence>
<dbReference type="AlphaFoldDB" id="A0A0L0F4C5"/>
<evidence type="ECO:0000256" key="1">
    <source>
        <dbReference type="ARBA" id="ARBA00022723"/>
    </source>
</evidence>
<keyword evidence="2 5" id="KW-0547">Nucleotide-binding</keyword>
<dbReference type="PROSITE" id="PS51882">
    <property type="entry name" value="G_ALPHA"/>
    <property type="match status" value="1"/>
</dbReference>
<keyword evidence="1" id="KW-0479">Metal-binding</keyword>
<dbReference type="GO" id="GO:0005525">
    <property type="term" value="F:GTP binding"/>
    <property type="evidence" value="ECO:0007669"/>
    <property type="project" value="UniProtKB-KW"/>
</dbReference>
<feature type="binding site" evidence="5">
    <location>
        <position position="33"/>
    </location>
    <ligand>
        <name>GTP</name>
        <dbReference type="ChEBI" id="CHEBI:37565"/>
    </ligand>
</feature>